<dbReference type="Gene3D" id="3.40.30.10">
    <property type="entry name" value="Glutaredoxin"/>
    <property type="match status" value="1"/>
</dbReference>
<dbReference type="EMBL" id="CP015961">
    <property type="protein sequence ID" value="ANI91878.1"/>
    <property type="molecule type" value="Genomic_DNA"/>
</dbReference>
<name>A0A173LK46_9ACTN</name>
<evidence type="ECO:0000256" key="1">
    <source>
        <dbReference type="SAM" id="MobiDB-lite"/>
    </source>
</evidence>
<dbReference type="AlphaFoldDB" id="A0A173LK46"/>
<feature type="compositionally biased region" description="Basic and acidic residues" evidence="1">
    <location>
        <begin position="171"/>
        <end position="184"/>
    </location>
</feature>
<dbReference type="Proteomes" id="UP000186104">
    <property type="component" value="Chromosome"/>
</dbReference>
<feature type="transmembrane region" description="Helical" evidence="2">
    <location>
        <begin position="20"/>
        <end position="43"/>
    </location>
</feature>
<keyword evidence="2" id="KW-0472">Membrane</keyword>
<evidence type="ECO:0000259" key="3">
    <source>
        <dbReference type="Pfam" id="PF13462"/>
    </source>
</evidence>
<keyword evidence="2" id="KW-1133">Transmembrane helix</keyword>
<dbReference type="CDD" id="cd02972">
    <property type="entry name" value="DsbA_family"/>
    <property type="match status" value="1"/>
</dbReference>
<dbReference type="Pfam" id="PF13462">
    <property type="entry name" value="Thioredoxin_4"/>
    <property type="match status" value="1"/>
</dbReference>
<dbReference type="OrthoDB" id="117402at2"/>
<organism evidence="4 5">
    <name type="scientific">Dietzia timorensis</name>
    <dbReference type="NCBI Taxonomy" id="499555"/>
    <lineage>
        <taxon>Bacteria</taxon>
        <taxon>Bacillati</taxon>
        <taxon>Actinomycetota</taxon>
        <taxon>Actinomycetes</taxon>
        <taxon>Mycobacteriales</taxon>
        <taxon>Dietziaceae</taxon>
        <taxon>Dietzia</taxon>
    </lineage>
</organism>
<reference evidence="4 5" key="1">
    <citation type="submission" date="2016-06" db="EMBL/GenBank/DDBJ databases">
        <title>Complete genome sequence of a saline-alkali tolerant type strain Dietzia timorensis ID05-A0528T.</title>
        <authorList>
            <person name="Wu X."/>
        </authorList>
    </citation>
    <scope>NUCLEOTIDE SEQUENCE [LARGE SCALE GENOMIC DNA]</scope>
    <source>
        <strain evidence="4 5">ID05-A0528</strain>
    </source>
</reference>
<evidence type="ECO:0000256" key="2">
    <source>
        <dbReference type="SAM" id="Phobius"/>
    </source>
</evidence>
<evidence type="ECO:0000313" key="4">
    <source>
        <dbReference type="EMBL" id="ANI91878.1"/>
    </source>
</evidence>
<keyword evidence="4" id="KW-0418">Kinase</keyword>
<keyword evidence="5" id="KW-1185">Reference proteome</keyword>
<accession>A0A173LK46</accession>
<dbReference type="SUPFAM" id="SSF52833">
    <property type="entry name" value="Thioredoxin-like"/>
    <property type="match status" value="1"/>
</dbReference>
<keyword evidence="2" id="KW-0812">Transmembrane</keyword>
<proteinExistence type="predicted"/>
<evidence type="ECO:0000313" key="5">
    <source>
        <dbReference type="Proteomes" id="UP000186104"/>
    </source>
</evidence>
<feature type="region of interest" description="Disordered" evidence="1">
    <location>
        <begin position="164"/>
        <end position="232"/>
    </location>
</feature>
<dbReference type="STRING" id="499555.BJL86_1086"/>
<feature type="domain" description="Thioredoxin-like fold" evidence="3">
    <location>
        <begin position="73"/>
        <end position="241"/>
    </location>
</feature>
<protein>
    <submittedName>
        <fullName evidence="4">Serine/threonine-protein kinase PknE</fullName>
    </submittedName>
</protein>
<dbReference type="KEGG" id="dtm:BJL86_1086"/>
<dbReference type="GO" id="GO:0016301">
    <property type="term" value="F:kinase activity"/>
    <property type="evidence" value="ECO:0007669"/>
    <property type="project" value="UniProtKB-KW"/>
</dbReference>
<keyword evidence="4" id="KW-0808">Transferase</keyword>
<dbReference type="InterPro" id="IPR012336">
    <property type="entry name" value="Thioredoxin-like_fold"/>
</dbReference>
<dbReference type="RefSeq" id="WP_067474946.1">
    <property type="nucleotide sequence ID" value="NZ_CP015961.1"/>
</dbReference>
<feature type="compositionally biased region" description="Polar residues" evidence="1">
    <location>
        <begin position="212"/>
        <end position="222"/>
    </location>
</feature>
<dbReference type="InterPro" id="IPR036249">
    <property type="entry name" value="Thioredoxin-like_sf"/>
</dbReference>
<sequence>MNTKSQSATSKALNGSSSRGMWMTLTAIAGIIVIAVVAVVVAAQNEIGPFKREAVSLNFAETADPQISISDQGAVTVGNPDAPKIDVWEDFMCPACGQMEQKYGEQLTEAITAGDLQVVHHYVNFLDQQSAQGDYSTRMIAASQCVAVNEDLQTYLDARSTWFTNQPAEGGGDRTQSEIAEDAKSAGAGDESTKCIEGIGAEGGDNLDKASETATVSQQALQDSKFDMATPTVAKDGEKLEIGDPTWIQKAMAA</sequence>
<gene>
    <name evidence="4" type="ORF">BJL86_1086</name>
</gene>